<gene>
    <name evidence="2" type="ORF">Ddye_014155</name>
</gene>
<protein>
    <recommendedName>
        <fullName evidence="1">Nuclear pore complex protein NUP96 C-terminal domain-containing protein</fullName>
    </recommendedName>
</protein>
<organism evidence="2 3">
    <name type="scientific">Dipteronia dyeriana</name>
    <dbReference type="NCBI Taxonomy" id="168575"/>
    <lineage>
        <taxon>Eukaryota</taxon>
        <taxon>Viridiplantae</taxon>
        <taxon>Streptophyta</taxon>
        <taxon>Embryophyta</taxon>
        <taxon>Tracheophyta</taxon>
        <taxon>Spermatophyta</taxon>
        <taxon>Magnoliopsida</taxon>
        <taxon>eudicotyledons</taxon>
        <taxon>Gunneridae</taxon>
        <taxon>Pentapetalae</taxon>
        <taxon>rosids</taxon>
        <taxon>malvids</taxon>
        <taxon>Sapindales</taxon>
        <taxon>Sapindaceae</taxon>
        <taxon>Hippocastanoideae</taxon>
        <taxon>Acereae</taxon>
        <taxon>Dipteronia</taxon>
    </lineage>
</organism>
<comment type="caution">
    <text evidence="2">The sequence shown here is derived from an EMBL/GenBank/DDBJ whole genome shotgun (WGS) entry which is preliminary data.</text>
</comment>
<name>A0AAD9X7N4_9ROSI</name>
<dbReference type="PANTHER" id="PTHR23198">
    <property type="entry name" value="NUCLEOPORIN"/>
    <property type="match status" value="1"/>
</dbReference>
<dbReference type="Proteomes" id="UP001280121">
    <property type="component" value="Unassembled WGS sequence"/>
</dbReference>
<dbReference type="AlphaFoldDB" id="A0AAD9X7N4"/>
<dbReference type="Pfam" id="PF12110">
    <property type="entry name" value="Nup96"/>
    <property type="match status" value="1"/>
</dbReference>
<dbReference type="InterPro" id="IPR021967">
    <property type="entry name" value="Nup98_C"/>
</dbReference>
<keyword evidence="3" id="KW-1185">Reference proteome</keyword>
<proteinExistence type="predicted"/>
<sequence length="243" mass="28480">MSSSTKGHFDLSHTILCFFMPVERSMLIREILFQYCESLSSQESQHQFIEELGVPLEWLHEAMAIYYNYYGNLSKALEHFLEFANWQKAYRIFVTSVAHTLFLSANHSEVWKITTSMENHKSEFENWDLGARIYISFYLIRSSWILLRAKMMLGGRLLVEARVAYSNMAEEICDLLLSELLRHHLQHYNSFVRRSRSSSLSVKARDANMSKRNVNRVATADIKSDPMILQFTRRILSDYSINL</sequence>
<dbReference type="EMBL" id="JANJYI010000004">
    <property type="protein sequence ID" value="KAK2654299.1"/>
    <property type="molecule type" value="Genomic_DNA"/>
</dbReference>
<evidence type="ECO:0000259" key="1">
    <source>
        <dbReference type="Pfam" id="PF12110"/>
    </source>
</evidence>
<evidence type="ECO:0000313" key="3">
    <source>
        <dbReference type="Proteomes" id="UP001280121"/>
    </source>
</evidence>
<dbReference type="InterPro" id="IPR037665">
    <property type="entry name" value="Nucleoporin_S59-like"/>
</dbReference>
<dbReference type="PANTHER" id="PTHR23198:SF26">
    <property type="entry name" value="NUCLEAR PORE COMPLEX PROTEIN NUP96"/>
    <property type="match status" value="1"/>
</dbReference>
<accession>A0AAD9X7N4</accession>
<reference evidence="2" key="1">
    <citation type="journal article" date="2023" name="Plant J.">
        <title>Genome sequences and population genomics provide insights into the demographic history, inbreeding, and mutation load of two 'living fossil' tree species of Dipteronia.</title>
        <authorList>
            <person name="Feng Y."/>
            <person name="Comes H.P."/>
            <person name="Chen J."/>
            <person name="Zhu S."/>
            <person name="Lu R."/>
            <person name="Zhang X."/>
            <person name="Li P."/>
            <person name="Qiu J."/>
            <person name="Olsen K.M."/>
            <person name="Qiu Y."/>
        </authorList>
    </citation>
    <scope>NUCLEOTIDE SEQUENCE</scope>
    <source>
        <strain evidence="2">KIB01</strain>
    </source>
</reference>
<feature type="domain" description="Nuclear pore complex protein NUP96 C-terminal" evidence="1">
    <location>
        <begin position="21"/>
        <end position="66"/>
    </location>
</feature>
<evidence type="ECO:0000313" key="2">
    <source>
        <dbReference type="EMBL" id="KAK2654299.1"/>
    </source>
</evidence>
<dbReference type="GO" id="GO:0005643">
    <property type="term" value="C:nuclear pore"/>
    <property type="evidence" value="ECO:0007669"/>
    <property type="project" value="InterPro"/>
</dbReference>